<dbReference type="GO" id="GO:0005634">
    <property type="term" value="C:nucleus"/>
    <property type="evidence" value="ECO:0007669"/>
    <property type="project" value="UniProtKB-SubCell"/>
</dbReference>
<dbReference type="InterPro" id="IPR036638">
    <property type="entry name" value="HLH_DNA-bd_sf"/>
</dbReference>
<comment type="subcellular location">
    <subcellularLocation>
        <location evidence="1">Nucleus</location>
    </subcellularLocation>
</comment>
<dbReference type="FunFam" id="4.10.280.10:FF:000096">
    <property type="entry name" value="Basic helix-loop-helix (BHLH) DNA-binding superfamily protein"/>
    <property type="match status" value="1"/>
</dbReference>
<dbReference type="Pfam" id="PF00010">
    <property type="entry name" value="HLH"/>
    <property type="match status" value="1"/>
</dbReference>
<evidence type="ECO:0000256" key="3">
    <source>
        <dbReference type="ARBA" id="ARBA00023015"/>
    </source>
</evidence>
<proteinExistence type="predicted"/>
<evidence type="ECO:0000259" key="7">
    <source>
        <dbReference type="PROSITE" id="PS50888"/>
    </source>
</evidence>
<name>A0AA88CKP3_FICCA</name>
<dbReference type="PANTHER" id="PTHR31945">
    <property type="entry name" value="TRANSCRIPTION FACTOR SCREAM2-RELATED"/>
    <property type="match status" value="1"/>
</dbReference>
<evidence type="ECO:0000313" key="8">
    <source>
        <dbReference type="EMBL" id="GMN25058.1"/>
    </source>
</evidence>
<dbReference type="GO" id="GO:0003700">
    <property type="term" value="F:DNA-binding transcription factor activity"/>
    <property type="evidence" value="ECO:0007669"/>
    <property type="project" value="TreeGrafter"/>
</dbReference>
<dbReference type="PANTHER" id="PTHR31945:SF17">
    <property type="entry name" value="TRANSCRIPTION FACTOR FER-LIKE IRON DEFICIENCY-INDUCED TRANSCRIPTION FACTOR"/>
    <property type="match status" value="1"/>
</dbReference>
<organism evidence="8 9">
    <name type="scientific">Ficus carica</name>
    <name type="common">Common fig</name>
    <dbReference type="NCBI Taxonomy" id="3494"/>
    <lineage>
        <taxon>Eukaryota</taxon>
        <taxon>Viridiplantae</taxon>
        <taxon>Streptophyta</taxon>
        <taxon>Embryophyta</taxon>
        <taxon>Tracheophyta</taxon>
        <taxon>Spermatophyta</taxon>
        <taxon>Magnoliopsida</taxon>
        <taxon>eudicotyledons</taxon>
        <taxon>Gunneridae</taxon>
        <taxon>Pentapetalae</taxon>
        <taxon>rosids</taxon>
        <taxon>fabids</taxon>
        <taxon>Rosales</taxon>
        <taxon>Moraceae</taxon>
        <taxon>Ficeae</taxon>
        <taxon>Ficus</taxon>
    </lineage>
</organism>
<evidence type="ECO:0000256" key="1">
    <source>
        <dbReference type="ARBA" id="ARBA00004123"/>
    </source>
</evidence>
<dbReference type="GO" id="GO:0046983">
    <property type="term" value="F:protein dimerization activity"/>
    <property type="evidence" value="ECO:0007669"/>
    <property type="project" value="InterPro"/>
</dbReference>
<accession>A0AA88CKP3</accession>
<evidence type="ECO:0000256" key="6">
    <source>
        <dbReference type="ARBA" id="ARBA00023242"/>
    </source>
</evidence>
<dbReference type="AlphaFoldDB" id="A0AA88CKP3"/>
<feature type="domain" description="BHLH" evidence="7">
    <location>
        <begin position="82"/>
        <end position="131"/>
    </location>
</feature>
<evidence type="ECO:0000256" key="2">
    <source>
        <dbReference type="ARBA" id="ARBA00011738"/>
    </source>
</evidence>
<dbReference type="SMART" id="SM00353">
    <property type="entry name" value="HLH"/>
    <property type="match status" value="1"/>
</dbReference>
<keyword evidence="5" id="KW-0804">Transcription</keyword>
<keyword evidence="9" id="KW-1185">Reference proteome</keyword>
<dbReference type="Gene3D" id="4.10.280.10">
    <property type="entry name" value="Helix-loop-helix DNA-binding domain"/>
    <property type="match status" value="1"/>
</dbReference>
<keyword evidence="6" id="KW-0539">Nucleus</keyword>
<dbReference type="EMBL" id="BTGU01000001">
    <property type="protein sequence ID" value="GMN25058.1"/>
    <property type="molecule type" value="Genomic_DNA"/>
</dbReference>
<keyword evidence="4" id="KW-0238">DNA-binding</keyword>
<gene>
    <name evidence="8" type="ORF">TIFTF001_000802</name>
</gene>
<protein>
    <recommendedName>
        <fullName evidence="7">BHLH domain-containing protein</fullName>
    </recommendedName>
</protein>
<dbReference type="InterPro" id="IPR051358">
    <property type="entry name" value="TF_AMS/ICE1/BHLH6-like"/>
</dbReference>
<dbReference type="GO" id="GO:0043565">
    <property type="term" value="F:sequence-specific DNA binding"/>
    <property type="evidence" value="ECO:0007669"/>
    <property type="project" value="TreeGrafter"/>
</dbReference>
<keyword evidence="3" id="KW-0805">Transcription regulation</keyword>
<evidence type="ECO:0000256" key="4">
    <source>
        <dbReference type="ARBA" id="ARBA00023125"/>
    </source>
</evidence>
<dbReference type="SUPFAM" id="SSF47459">
    <property type="entry name" value="HLH, helix-loop-helix DNA-binding domain"/>
    <property type="match status" value="1"/>
</dbReference>
<comment type="caution">
    <text evidence="8">The sequence shown here is derived from an EMBL/GenBank/DDBJ whole genome shotgun (WGS) entry which is preliminary data.</text>
</comment>
<evidence type="ECO:0000313" key="9">
    <source>
        <dbReference type="Proteomes" id="UP001187192"/>
    </source>
</evidence>
<comment type="subunit">
    <text evidence="2">Homodimer.</text>
</comment>
<dbReference type="Proteomes" id="UP001187192">
    <property type="component" value="Unassembled WGS sequence"/>
</dbReference>
<dbReference type="InterPro" id="IPR011598">
    <property type="entry name" value="bHLH_dom"/>
</dbReference>
<dbReference type="PROSITE" id="PS50888">
    <property type="entry name" value="BHLH"/>
    <property type="match status" value="1"/>
</dbReference>
<evidence type="ECO:0000256" key="5">
    <source>
        <dbReference type="ARBA" id="ARBA00023163"/>
    </source>
</evidence>
<sequence>MYGVNNADSSATNQITHNVKGLELLDFFDGANDNVGQFVSLICGETAESPFASNFGHCDDLISGFWADNQFGPANPEDTSKANRSRTLISERRRRGRMKEKLYALRSLVPNITKMDKASIVGDAVRYVQQLQMQAKKLNDEIAGLEASLLGPDRYQTSIYSSNQRKFQHVTNTNQLIYSKNVIQMDIFQVDERGFYMRLVCNKGDGVAASLYKVLESLTSFNVQSSNVSSATDRLELTVTLRVKETIREIMSLPNMKLCLVGALLNEGFEFKSPVDLDERLISYEQLFI</sequence>
<reference evidence="8" key="1">
    <citation type="submission" date="2023-07" db="EMBL/GenBank/DDBJ databases">
        <title>draft genome sequence of fig (Ficus carica).</title>
        <authorList>
            <person name="Takahashi T."/>
            <person name="Nishimura K."/>
        </authorList>
    </citation>
    <scope>NUCLEOTIDE SEQUENCE</scope>
</reference>